<feature type="compositionally biased region" description="Polar residues" evidence="16">
    <location>
        <begin position="227"/>
        <end position="257"/>
    </location>
</feature>
<dbReference type="AlphaFoldDB" id="A0A9P6Z277"/>
<evidence type="ECO:0000256" key="2">
    <source>
        <dbReference type="ARBA" id="ARBA00004496"/>
    </source>
</evidence>
<keyword evidence="14" id="KW-0234">DNA repair</keyword>
<evidence type="ECO:0000256" key="5">
    <source>
        <dbReference type="ARBA" id="ARBA00020536"/>
    </source>
</evidence>
<dbReference type="GO" id="GO:0003677">
    <property type="term" value="F:DNA binding"/>
    <property type="evidence" value="ECO:0007669"/>
    <property type="project" value="UniProtKB-KW"/>
</dbReference>
<evidence type="ECO:0000256" key="7">
    <source>
        <dbReference type="ARBA" id="ARBA00022490"/>
    </source>
</evidence>
<name>A0A9P6Z277_9FUNG</name>
<dbReference type="InterPro" id="IPR051833">
    <property type="entry name" value="TC-DDR_regulator"/>
</dbReference>
<keyword evidence="9" id="KW-0227">DNA damage</keyword>
<evidence type="ECO:0000256" key="1">
    <source>
        <dbReference type="ARBA" id="ARBA00004123"/>
    </source>
</evidence>
<dbReference type="EMBL" id="JAANIU010001025">
    <property type="protein sequence ID" value="KAG1568967.1"/>
    <property type="molecule type" value="Genomic_DNA"/>
</dbReference>
<dbReference type="CDD" id="cd14368">
    <property type="entry name" value="CUE_DEF1_like"/>
    <property type="match status" value="1"/>
</dbReference>
<dbReference type="PANTHER" id="PTHR16308">
    <property type="entry name" value="UBIQUITIN ASSOCIATED PROTEIN 2-LIKE/LINGERER"/>
    <property type="match status" value="1"/>
</dbReference>
<feature type="compositionally biased region" description="Low complexity" evidence="16">
    <location>
        <begin position="362"/>
        <end position="372"/>
    </location>
</feature>
<evidence type="ECO:0000256" key="4">
    <source>
        <dbReference type="ARBA" id="ARBA00005491"/>
    </source>
</evidence>
<evidence type="ECO:0000256" key="11">
    <source>
        <dbReference type="ARBA" id="ARBA00022843"/>
    </source>
</evidence>
<evidence type="ECO:0000256" key="6">
    <source>
        <dbReference type="ARBA" id="ARBA00022454"/>
    </source>
</evidence>
<feature type="compositionally biased region" description="Polar residues" evidence="16">
    <location>
        <begin position="133"/>
        <end position="151"/>
    </location>
</feature>
<protein>
    <recommendedName>
        <fullName evidence="5">RNA polymerase II degradation factor 1</fullName>
    </recommendedName>
</protein>
<keyword evidence="8" id="KW-0597">Phosphoprotein</keyword>
<feature type="domain" description="CUE" evidence="17">
    <location>
        <begin position="30"/>
        <end position="73"/>
    </location>
</feature>
<feature type="region of interest" description="Disordered" evidence="16">
    <location>
        <begin position="94"/>
        <end position="326"/>
    </location>
</feature>
<evidence type="ECO:0000256" key="16">
    <source>
        <dbReference type="SAM" id="MobiDB-lite"/>
    </source>
</evidence>
<dbReference type="Pfam" id="PF02845">
    <property type="entry name" value="CUE"/>
    <property type="match status" value="1"/>
</dbReference>
<feature type="compositionally biased region" description="Polar residues" evidence="16">
    <location>
        <begin position="1"/>
        <end position="21"/>
    </location>
</feature>
<comment type="similarity">
    <text evidence="4">Belongs to the DEF1 family.</text>
</comment>
<sequence length="716" mass="79318">MTSYETRSTQNTRNKSSSFEQNDLKKLKSKHSSKLPTLKVLFSEWSDDDLLFVLEEANGDLDLAIDRISEGHANQWGEVKTKKSKKEAQKAKAAITTVSPHQQSSTITSYSPKPSTTPSSRTHHDRTKGKVPVTTSNRTRKINSGSSSWDNTNHKQQDSSASFGGSWASIARTNDTNDDVWDTPTANDQWTASSAPVQDNNDNSNDDQPKTWASLLKSKPKMEPENVDTNNNEPSVTQSKNNDWNTTNNEDSWNNSTAKEEAWNADSWNTATTEHPSVDEWSTLANESSTKITAKEKEPSREEIEPVNNKEEKATRQEEPITLPTSDISALDVKFSSLNVEEEHVQTLKKESKDSNTKEPVAEAPASAASNVVTGSDPNFVQPSYLKQQEAPASNATAAAAPPSAATYQHPQQQQLPQQVPQQQFPQQQQQQSFGMDQLSSAYSSYLLNQPHTGISGFGMNPMSNLPDYGTYGAEAQRAAAAMGYYDPTAFSHHSPATSPSPYQTREKYTAAGETTGTTTTQSQTVPQQMYPNNLHYYQYYYMPNQYSAYQQSAYGQPFMNKSMYPNMYQHTTTSTAAAGKPTSAAVAQSSPYGSPYGQQSQLYNQTMTSYDDLGISDYQKTMYGQQGQLQGFLGQQPSSGAQSTQPTQKSDISANHATATSQPTSGQQSSTQLPQQMQHPYANNFFGQPQMLSYQQYPQYQQQPAATNRQQYWNQ</sequence>
<feature type="compositionally biased region" description="Low complexity" evidence="16">
    <location>
        <begin position="659"/>
        <end position="679"/>
    </location>
</feature>
<feature type="region of interest" description="Disordered" evidence="16">
    <location>
        <begin position="345"/>
        <end position="375"/>
    </location>
</feature>
<gene>
    <name evidence="18" type="ORF">G6F50_006812</name>
</gene>
<feature type="compositionally biased region" description="Polar residues" evidence="16">
    <location>
        <begin position="266"/>
        <end position="275"/>
    </location>
</feature>
<feature type="compositionally biased region" description="Polar residues" evidence="16">
    <location>
        <begin position="283"/>
        <end position="292"/>
    </location>
</feature>
<feature type="compositionally biased region" description="Basic and acidic residues" evidence="16">
    <location>
        <begin position="293"/>
        <end position="319"/>
    </location>
</feature>
<evidence type="ECO:0000313" key="19">
    <source>
        <dbReference type="Proteomes" id="UP000740926"/>
    </source>
</evidence>
<keyword evidence="12" id="KW-0779">Telomere</keyword>
<keyword evidence="13" id="KW-0238">DNA-binding</keyword>
<keyword evidence="15" id="KW-0539">Nucleus</keyword>
<dbReference type="OMA" id="AGNQATH"/>
<evidence type="ECO:0000256" key="14">
    <source>
        <dbReference type="ARBA" id="ARBA00023204"/>
    </source>
</evidence>
<evidence type="ECO:0000256" key="12">
    <source>
        <dbReference type="ARBA" id="ARBA00022895"/>
    </source>
</evidence>
<comment type="caution">
    <text evidence="18">The sequence shown here is derived from an EMBL/GenBank/DDBJ whole genome shotgun (WGS) entry which is preliminary data.</text>
</comment>
<dbReference type="SUPFAM" id="SSF46934">
    <property type="entry name" value="UBA-like"/>
    <property type="match status" value="1"/>
</dbReference>
<feature type="compositionally biased region" description="Polar residues" evidence="16">
    <location>
        <begin position="638"/>
        <end position="658"/>
    </location>
</feature>
<keyword evidence="19" id="KW-1185">Reference proteome</keyword>
<reference evidence="18 19" key="1">
    <citation type="journal article" date="2020" name="Microb. Genom.">
        <title>Genetic diversity of clinical and environmental Mucorales isolates obtained from an investigation of mucormycosis cases among solid organ transplant recipients.</title>
        <authorList>
            <person name="Nguyen M.H."/>
            <person name="Kaul D."/>
            <person name="Muto C."/>
            <person name="Cheng S.J."/>
            <person name="Richter R.A."/>
            <person name="Bruno V.M."/>
            <person name="Liu G."/>
            <person name="Beyhan S."/>
            <person name="Sundermann A.J."/>
            <person name="Mounaud S."/>
            <person name="Pasculle A.W."/>
            <person name="Nierman W.C."/>
            <person name="Driscoll E."/>
            <person name="Cumbie R."/>
            <person name="Clancy C.J."/>
            <person name="Dupont C.L."/>
        </authorList>
    </citation>
    <scope>NUCLEOTIDE SEQUENCE [LARGE SCALE GENOMIC DNA]</scope>
    <source>
        <strain evidence="18 19">GL24</strain>
    </source>
</reference>
<feature type="region of interest" description="Disordered" evidence="16">
    <location>
        <begin position="388"/>
        <end position="435"/>
    </location>
</feature>
<keyword evidence="11" id="KW-0832">Ubl conjugation</keyword>
<feature type="compositionally biased region" description="Basic and acidic residues" evidence="16">
    <location>
        <begin position="345"/>
        <end position="361"/>
    </location>
</feature>
<keyword evidence="6" id="KW-0158">Chromosome</keyword>
<dbReference type="GO" id="GO:0043130">
    <property type="term" value="F:ubiquitin binding"/>
    <property type="evidence" value="ECO:0007669"/>
    <property type="project" value="InterPro"/>
</dbReference>
<evidence type="ECO:0000313" key="18">
    <source>
        <dbReference type="EMBL" id="KAG1568967.1"/>
    </source>
</evidence>
<dbReference type="GO" id="GO:0006281">
    <property type="term" value="P:DNA repair"/>
    <property type="evidence" value="ECO:0007669"/>
    <property type="project" value="UniProtKB-KW"/>
</dbReference>
<dbReference type="InterPro" id="IPR003892">
    <property type="entry name" value="CUE"/>
</dbReference>
<evidence type="ECO:0000256" key="9">
    <source>
        <dbReference type="ARBA" id="ARBA00022763"/>
    </source>
</evidence>
<keyword evidence="7" id="KW-0963">Cytoplasm</keyword>
<evidence type="ECO:0000256" key="13">
    <source>
        <dbReference type="ARBA" id="ARBA00023125"/>
    </source>
</evidence>
<feature type="compositionally biased region" description="Low complexity" evidence="16">
    <location>
        <begin position="391"/>
        <end position="432"/>
    </location>
</feature>
<evidence type="ECO:0000256" key="8">
    <source>
        <dbReference type="ARBA" id="ARBA00022553"/>
    </source>
</evidence>
<dbReference type="GO" id="GO:0005634">
    <property type="term" value="C:nucleus"/>
    <property type="evidence" value="ECO:0007669"/>
    <property type="project" value="UniProtKB-SubCell"/>
</dbReference>
<dbReference type="InterPro" id="IPR009060">
    <property type="entry name" value="UBA-like_sf"/>
</dbReference>
<feature type="region of interest" description="Disordered" evidence="16">
    <location>
        <begin position="1"/>
        <end position="32"/>
    </location>
</feature>
<dbReference type="InterPro" id="IPR041803">
    <property type="entry name" value="DEF1_CUE"/>
</dbReference>
<comment type="subcellular location">
    <subcellularLocation>
        <location evidence="3">Chromosome</location>
        <location evidence="3">Telomere</location>
    </subcellularLocation>
    <subcellularLocation>
        <location evidence="2">Cytoplasm</location>
    </subcellularLocation>
    <subcellularLocation>
        <location evidence="1">Nucleus</location>
    </subcellularLocation>
</comment>
<accession>A0A9P6Z277</accession>
<feature type="compositionally biased region" description="Low complexity" evidence="16">
    <location>
        <begin position="104"/>
        <end position="120"/>
    </location>
</feature>
<dbReference type="GO" id="GO:0005737">
    <property type="term" value="C:cytoplasm"/>
    <property type="evidence" value="ECO:0007669"/>
    <property type="project" value="UniProtKB-SubCell"/>
</dbReference>
<feature type="compositionally biased region" description="Polar residues" evidence="16">
    <location>
        <begin position="184"/>
        <end position="198"/>
    </location>
</feature>
<feature type="region of interest" description="Disordered" evidence="16">
    <location>
        <begin position="631"/>
        <end position="688"/>
    </location>
</feature>
<proteinExistence type="inferred from homology"/>
<evidence type="ECO:0000256" key="3">
    <source>
        <dbReference type="ARBA" id="ARBA00004574"/>
    </source>
</evidence>
<evidence type="ECO:0000259" key="17">
    <source>
        <dbReference type="PROSITE" id="PS51140"/>
    </source>
</evidence>
<keyword evidence="10" id="KW-0833">Ubl conjugation pathway</keyword>
<dbReference type="Proteomes" id="UP000740926">
    <property type="component" value="Unassembled WGS sequence"/>
</dbReference>
<dbReference type="PROSITE" id="PS51140">
    <property type="entry name" value="CUE"/>
    <property type="match status" value="1"/>
</dbReference>
<evidence type="ECO:0000256" key="15">
    <source>
        <dbReference type="ARBA" id="ARBA00023242"/>
    </source>
</evidence>
<evidence type="ECO:0000256" key="10">
    <source>
        <dbReference type="ARBA" id="ARBA00022786"/>
    </source>
</evidence>
<dbReference type="GO" id="GO:0000781">
    <property type="term" value="C:chromosome, telomeric region"/>
    <property type="evidence" value="ECO:0007669"/>
    <property type="project" value="UniProtKB-SubCell"/>
</dbReference>
<dbReference type="PANTHER" id="PTHR16308:SF13">
    <property type="entry name" value="PROTEIN LINGERER"/>
    <property type="match status" value="1"/>
</dbReference>
<organism evidence="18 19">
    <name type="scientific">Rhizopus delemar</name>
    <dbReference type="NCBI Taxonomy" id="936053"/>
    <lineage>
        <taxon>Eukaryota</taxon>
        <taxon>Fungi</taxon>
        <taxon>Fungi incertae sedis</taxon>
        <taxon>Mucoromycota</taxon>
        <taxon>Mucoromycotina</taxon>
        <taxon>Mucoromycetes</taxon>
        <taxon>Mucorales</taxon>
        <taxon>Mucorineae</taxon>
        <taxon>Rhizopodaceae</taxon>
        <taxon>Rhizopus</taxon>
    </lineage>
</organism>